<name>A0A8H3F5J6_9LECA</name>
<organism evidence="3 4">
    <name type="scientific">Imshaugia aleurites</name>
    <dbReference type="NCBI Taxonomy" id="172621"/>
    <lineage>
        <taxon>Eukaryota</taxon>
        <taxon>Fungi</taxon>
        <taxon>Dikarya</taxon>
        <taxon>Ascomycota</taxon>
        <taxon>Pezizomycotina</taxon>
        <taxon>Lecanoromycetes</taxon>
        <taxon>OSLEUM clade</taxon>
        <taxon>Lecanoromycetidae</taxon>
        <taxon>Lecanorales</taxon>
        <taxon>Lecanorineae</taxon>
        <taxon>Parmeliaceae</taxon>
        <taxon>Imshaugia</taxon>
    </lineage>
</organism>
<evidence type="ECO:0000256" key="1">
    <source>
        <dbReference type="SAM" id="MobiDB-lite"/>
    </source>
</evidence>
<dbReference type="PANTHER" id="PTHR21310:SF13">
    <property type="entry name" value="AMINOGLYCOSIDE PHOSPHOTRANSFERASE DOMAIN-CONTAINING PROTEIN"/>
    <property type="match status" value="1"/>
</dbReference>
<dbReference type="Gene3D" id="3.90.1200.10">
    <property type="match status" value="1"/>
</dbReference>
<sequence>MTHRYLIRWQENFNRMPEWVRQLDETTIRSIAKRHLACELPSPLDDGSLDLKFFTEGAHNKLYLISYANHHTEYLFRVSLPVEPYFKTESEVATLAFLRSKTSIPVARVIAWDSDFDNELGFEWLLMERIRGVTLQSVWREMSWREKTMLTTELAGIIKRLRDIKFDRIGSLYFKSAFEKEPGMPNARGYGQEGFPSRAWEKKDTRDLEPSTPPPMDHSVQTLDTDGLIDEQESQAQAVVGSGKTTTESETHNDENSTSKKPAVGMARRARHPKRTDYDSLGGFTVGPLFDRIFYMDDRVYLPGDRGPYGSSEGMLRAEVNMQLEWIKNGRSIMHSKELLSEAGYCEDDFEQEAPTMEILSHTFLKILPHICEHEKPEQRFILQHHDLHASNILVDPTSYRITGIVDWEMTCVVPTWMASTHPVFLQDIDPFIGDEAEPPIPSYEHEHDDKVAIMKRDRWESKKLRDHFDRTIQSLIADDDVSAAEDDWEAETKRNFKLYAWELTENTKWAGDWLREIMLALEDWSLRRGRTCRRLIVES</sequence>
<dbReference type="AlphaFoldDB" id="A0A8H3F5J6"/>
<dbReference type="InterPro" id="IPR011009">
    <property type="entry name" value="Kinase-like_dom_sf"/>
</dbReference>
<comment type="caution">
    <text evidence="3">The sequence shown here is derived from an EMBL/GenBank/DDBJ whole genome shotgun (WGS) entry which is preliminary data.</text>
</comment>
<dbReference type="Proteomes" id="UP000664534">
    <property type="component" value="Unassembled WGS sequence"/>
</dbReference>
<dbReference type="OrthoDB" id="428260at2759"/>
<evidence type="ECO:0000313" key="3">
    <source>
        <dbReference type="EMBL" id="CAF9916048.1"/>
    </source>
</evidence>
<feature type="region of interest" description="Disordered" evidence="1">
    <location>
        <begin position="183"/>
        <end position="222"/>
    </location>
</feature>
<dbReference type="InterPro" id="IPR002575">
    <property type="entry name" value="Aminoglycoside_PTrfase"/>
</dbReference>
<dbReference type="SUPFAM" id="SSF56112">
    <property type="entry name" value="Protein kinase-like (PK-like)"/>
    <property type="match status" value="1"/>
</dbReference>
<proteinExistence type="predicted"/>
<dbReference type="PANTHER" id="PTHR21310">
    <property type="entry name" value="AMINOGLYCOSIDE PHOSPHOTRANSFERASE-RELATED-RELATED"/>
    <property type="match status" value="1"/>
</dbReference>
<dbReference type="InterPro" id="IPR051678">
    <property type="entry name" value="AGP_Transferase"/>
</dbReference>
<feature type="domain" description="Aminoglycoside phosphotransferase" evidence="2">
    <location>
        <begin position="51"/>
        <end position="169"/>
    </location>
</feature>
<protein>
    <recommendedName>
        <fullName evidence="2">Aminoglycoside phosphotransferase domain-containing protein</fullName>
    </recommendedName>
</protein>
<evidence type="ECO:0000313" key="4">
    <source>
        <dbReference type="Proteomes" id="UP000664534"/>
    </source>
</evidence>
<dbReference type="EMBL" id="CAJPDT010000016">
    <property type="protein sequence ID" value="CAF9916048.1"/>
    <property type="molecule type" value="Genomic_DNA"/>
</dbReference>
<feature type="compositionally biased region" description="Basic and acidic residues" evidence="1">
    <location>
        <begin position="199"/>
        <end position="209"/>
    </location>
</feature>
<dbReference type="Pfam" id="PF01636">
    <property type="entry name" value="APH"/>
    <property type="match status" value="2"/>
</dbReference>
<feature type="domain" description="Aminoglycoside phosphotransferase" evidence="2">
    <location>
        <begin position="370"/>
        <end position="414"/>
    </location>
</feature>
<keyword evidence="4" id="KW-1185">Reference proteome</keyword>
<evidence type="ECO:0000259" key="2">
    <source>
        <dbReference type="Pfam" id="PF01636"/>
    </source>
</evidence>
<feature type="region of interest" description="Disordered" evidence="1">
    <location>
        <begin position="235"/>
        <end position="273"/>
    </location>
</feature>
<accession>A0A8H3F5J6</accession>
<feature type="compositionally biased region" description="Basic and acidic residues" evidence="1">
    <location>
        <begin position="247"/>
        <end position="258"/>
    </location>
</feature>
<gene>
    <name evidence="3" type="ORF">IMSHALPRED_002953</name>
</gene>
<reference evidence="3" key="1">
    <citation type="submission" date="2021-03" db="EMBL/GenBank/DDBJ databases">
        <authorList>
            <person name="Tagirdzhanova G."/>
        </authorList>
    </citation>
    <scope>NUCLEOTIDE SEQUENCE</scope>
</reference>